<dbReference type="RefSeq" id="WP_163967368.1">
    <property type="nucleotide sequence ID" value="NZ_JAAIVB010000070.1"/>
</dbReference>
<dbReference type="EMBL" id="JAAIVB010000070">
    <property type="protein sequence ID" value="NEX63463.1"/>
    <property type="molecule type" value="Genomic_DNA"/>
</dbReference>
<evidence type="ECO:0000313" key="1">
    <source>
        <dbReference type="EMBL" id="NEX63463.1"/>
    </source>
</evidence>
<proteinExistence type="predicted"/>
<comment type="caution">
    <text evidence="1">The sequence shown here is derived from an EMBL/GenBank/DDBJ whole genome shotgun (WGS) entry which is preliminary data.</text>
</comment>
<gene>
    <name evidence="1" type="ORF">G3574_20495</name>
</gene>
<accession>A0A6B3SRT4</accession>
<evidence type="ECO:0000313" key="2">
    <source>
        <dbReference type="Proteomes" id="UP000482155"/>
    </source>
</evidence>
<sequence>MTASIHCNAKRIGWVQMPADGGRTLLTFDAENERDGFERFIDAWWDEARSRVTMDLLAVEIAAKDPFFVPSRSAKLKYWICMVAAQAADRKLPSAA</sequence>
<reference evidence="1 2" key="1">
    <citation type="submission" date="2020-02" db="EMBL/GenBank/DDBJ databases">
        <authorList>
            <person name="Kim M.K."/>
        </authorList>
    </citation>
    <scope>NUCLEOTIDE SEQUENCE [LARGE SCALE GENOMIC DNA]</scope>
    <source>
        <strain evidence="1 2">17J57-3</strain>
    </source>
</reference>
<keyword evidence="2" id="KW-1185">Reference proteome</keyword>
<dbReference type="AlphaFoldDB" id="A0A6B3SRT4"/>
<name>A0A6B3SRT4_9BURK</name>
<organism evidence="1 2">
    <name type="scientific">Noviherbaspirillum galbum</name>
    <dbReference type="NCBI Taxonomy" id="2709383"/>
    <lineage>
        <taxon>Bacteria</taxon>
        <taxon>Pseudomonadati</taxon>
        <taxon>Pseudomonadota</taxon>
        <taxon>Betaproteobacteria</taxon>
        <taxon>Burkholderiales</taxon>
        <taxon>Oxalobacteraceae</taxon>
        <taxon>Noviherbaspirillum</taxon>
    </lineage>
</organism>
<dbReference type="Proteomes" id="UP000482155">
    <property type="component" value="Unassembled WGS sequence"/>
</dbReference>
<protein>
    <submittedName>
        <fullName evidence="1">Uncharacterized protein</fullName>
    </submittedName>
</protein>